<organism evidence="2 3">
    <name type="scientific">Candidatus Berkelbacteria bacterium CG08_land_8_20_14_0_20_39_8</name>
    <dbReference type="NCBI Taxonomy" id="1974511"/>
    <lineage>
        <taxon>Bacteria</taxon>
        <taxon>Candidatus Berkelbacteria</taxon>
    </lineage>
</organism>
<comment type="caution">
    <text evidence="2">The sequence shown here is derived from an EMBL/GenBank/DDBJ whole genome shotgun (WGS) entry which is preliminary data.</text>
</comment>
<protein>
    <submittedName>
        <fullName evidence="2">Uncharacterized protein</fullName>
    </submittedName>
</protein>
<dbReference type="AlphaFoldDB" id="A0A2M6YBP9"/>
<accession>A0A2M6YBP9</accession>
<dbReference type="Proteomes" id="UP000229896">
    <property type="component" value="Unassembled WGS sequence"/>
</dbReference>
<evidence type="ECO:0000313" key="2">
    <source>
        <dbReference type="EMBL" id="PIU24131.1"/>
    </source>
</evidence>
<feature type="region of interest" description="Disordered" evidence="1">
    <location>
        <begin position="93"/>
        <end position="121"/>
    </location>
</feature>
<dbReference type="EMBL" id="PEXI01000084">
    <property type="protein sequence ID" value="PIU24131.1"/>
    <property type="molecule type" value="Genomic_DNA"/>
</dbReference>
<evidence type="ECO:0000256" key="1">
    <source>
        <dbReference type="SAM" id="MobiDB-lite"/>
    </source>
</evidence>
<sequence length="121" mass="13791">MVRLAKGNFILIYSVGHNKLPENKRHNNNRVVQQKITSCVSDDSEDNRTQAIRQACGFANKKGIIIFPDETGFTVEFIRSEIRIDGRRKSKIVAAKRKKQEAKKAPEQTKKPKPKQMALTI</sequence>
<gene>
    <name evidence="2" type="ORF">COT12_02635</name>
</gene>
<evidence type="ECO:0000313" key="3">
    <source>
        <dbReference type="Proteomes" id="UP000229896"/>
    </source>
</evidence>
<proteinExistence type="predicted"/>
<reference evidence="3" key="1">
    <citation type="submission" date="2017-09" db="EMBL/GenBank/DDBJ databases">
        <title>Depth-based differentiation of microbial function through sediment-hosted aquifers and enrichment of novel symbionts in the deep terrestrial subsurface.</title>
        <authorList>
            <person name="Probst A.J."/>
            <person name="Ladd B."/>
            <person name="Jarett J.K."/>
            <person name="Geller-Mcgrath D.E."/>
            <person name="Sieber C.M.K."/>
            <person name="Emerson J.B."/>
            <person name="Anantharaman K."/>
            <person name="Thomas B.C."/>
            <person name="Malmstrom R."/>
            <person name="Stieglmeier M."/>
            <person name="Klingl A."/>
            <person name="Woyke T."/>
            <person name="Ryan C.M."/>
            <person name="Banfield J.F."/>
        </authorList>
    </citation>
    <scope>NUCLEOTIDE SEQUENCE [LARGE SCALE GENOMIC DNA]</scope>
</reference>
<name>A0A2M6YBP9_9BACT</name>